<dbReference type="AlphaFoldDB" id="A0A482V7A9"/>
<feature type="transmembrane region" description="Helical" evidence="1">
    <location>
        <begin position="12"/>
        <end position="35"/>
    </location>
</feature>
<reference evidence="2 3" key="1">
    <citation type="submission" date="2017-03" db="EMBL/GenBank/DDBJ databases">
        <title>Genome of the blue death feigning beetle - Asbolus verrucosus.</title>
        <authorList>
            <person name="Rider S.D."/>
        </authorList>
    </citation>
    <scope>NUCLEOTIDE SEQUENCE [LARGE SCALE GENOMIC DNA]</scope>
    <source>
        <strain evidence="2">Butters</strain>
        <tissue evidence="2">Head and leg muscle</tissue>
    </source>
</reference>
<protein>
    <submittedName>
        <fullName evidence="2">Uncharacterized protein</fullName>
    </submittedName>
</protein>
<dbReference type="Proteomes" id="UP000292052">
    <property type="component" value="Unassembled WGS sequence"/>
</dbReference>
<dbReference type="EMBL" id="QDEB01133187">
    <property type="protein sequence ID" value="RZB38855.1"/>
    <property type="molecule type" value="Genomic_DNA"/>
</dbReference>
<sequence>MNIPDEEKSFNLMVTYVAALIVVTTMAVVPVFLIYGNYRTKCDMPNFLMALEDPYLRHKVEIARRCPDRPLRLNPKKMKNYSFRSKRFTSFDTNPWLNQKPTVICKNCKWIIKRNVVNSIEGLFN</sequence>
<keyword evidence="1" id="KW-1133">Transmembrane helix</keyword>
<proteinExistence type="predicted"/>
<accession>A0A482V7A9</accession>
<organism evidence="2 3">
    <name type="scientific">Asbolus verrucosus</name>
    <name type="common">Desert ironclad beetle</name>
    <dbReference type="NCBI Taxonomy" id="1661398"/>
    <lineage>
        <taxon>Eukaryota</taxon>
        <taxon>Metazoa</taxon>
        <taxon>Ecdysozoa</taxon>
        <taxon>Arthropoda</taxon>
        <taxon>Hexapoda</taxon>
        <taxon>Insecta</taxon>
        <taxon>Pterygota</taxon>
        <taxon>Neoptera</taxon>
        <taxon>Endopterygota</taxon>
        <taxon>Coleoptera</taxon>
        <taxon>Polyphaga</taxon>
        <taxon>Cucujiformia</taxon>
        <taxon>Tenebrionidae</taxon>
        <taxon>Pimeliinae</taxon>
        <taxon>Asbolus</taxon>
    </lineage>
</organism>
<keyword evidence="1" id="KW-0812">Transmembrane</keyword>
<comment type="caution">
    <text evidence="2">The sequence shown here is derived from an EMBL/GenBank/DDBJ whole genome shotgun (WGS) entry which is preliminary data.</text>
</comment>
<gene>
    <name evidence="2" type="ORF">BDFB_014416</name>
</gene>
<evidence type="ECO:0000313" key="3">
    <source>
        <dbReference type="Proteomes" id="UP000292052"/>
    </source>
</evidence>
<keyword evidence="3" id="KW-1185">Reference proteome</keyword>
<evidence type="ECO:0000256" key="1">
    <source>
        <dbReference type="SAM" id="Phobius"/>
    </source>
</evidence>
<name>A0A482V7A9_ASBVE</name>
<keyword evidence="1" id="KW-0472">Membrane</keyword>
<dbReference type="OrthoDB" id="6691783at2759"/>
<evidence type="ECO:0000313" key="2">
    <source>
        <dbReference type="EMBL" id="RZB38855.1"/>
    </source>
</evidence>